<protein>
    <submittedName>
        <fullName evidence="2">Uncharacterized protein</fullName>
    </submittedName>
</protein>
<dbReference type="AlphaFoldDB" id="A0A915EV60"/>
<accession>A0A915EV60</accession>
<evidence type="ECO:0000313" key="1">
    <source>
        <dbReference type="Proteomes" id="UP000887574"/>
    </source>
</evidence>
<dbReference type="Proteomes" id="UP000887574">
    <property type="component" value="Unplaced"/>
</dbReference>
<reference evidence="2" key="1">
    <citation type="submission" date="2022-11" db="UniProtKB">
        <authorList>
            <consortium name="WormBaseParasite"/>
        </authorList>
    </citation>
    <scope>IDENTIFICATION</scope>
</reference>
<sequence>MGETTGDGFFCRLFNNSSHAQLTTAINEKQPCHTQRDRSFVIVSNICQSLLHRLTYLSVHLQSTYINYCSQVPASSSLCQSNTRADSSLHHYYSRFNGTTRKKLKLESMRFCRMRLFKRSWSSTDHIRVK</sequence>
<name>A0A915EV60_9BILA</name>
<proteinExistence type="predicted"/>
<evidence type="ECO:0000313" key="2">
    <source>
        <dbReference type="WBParaSite" id="jg9592"/>
    </source>
</evidence>
<dbReference type="WBParaSite" id="jg9592">
    <property type="protein sequence ID" value="jg9592"/>
    <property type="gene ID" value="jg9592"/>
</dbReference>
<keyword evidence="1" id="KW-1185">Reference proteome</keyword>
<organism evidence="1 2">
    <name type="scientific">Ditylenchus dipsaci</name>
    <dbReference type="NCBI Taxonomy" id="166011"/>
    <lineage>
        <taxon>Eukaryota</taxon>
        <taxon>Metazoa</taxon>
        <taxon>Ecdysozoa</taxon>
        <taxon>Nematoda</taxon>
        <taxon>Chromadorea</taxon>
        <taxon>Rhabditida</taxon>
        <taxon>Tylenchina</taxon>
        <taxon>Tylenchomorpha</taxon>
        <taxon>Sphaerularioidea</taxon>
        <taxon>Anguinidae</taxon>
        <taxon>Anguininae</taxon>
        <taxon>Ditylenchus</taxon>
    </lineage>
</organism>